<comment type="caution">
    <text evidence="4">The sequence shown here is derived from an EMBL/GenBank/DDBJ whole genome shotgun (WGS) entry which is preliminary data.</text>
</comment>
<feature type="compositionally biased region" description="Polar residues" evidence="2">
    <location>
        <begin position="334"/>
        <end position="355"/>
    </location>
</feature>
<dbReference type="AlphaFoldDB" id="A0A225AVV8"/>
<protein>
    <recommendedName>
        <fullName evidence="3">Chromo domain-containing protein</fullName>
    </recommendedName>
</protein>
<dbReference type="Pfam" id="PF00385">
    <property type="entry name" value="Chromo"/>
    <property type="match status" value="1"/>
</dbReference>
<name>A0A225AVV8_TALAT</name>
<feature type="region of interest" description="Disordered" evidence="2">
    <location>
        <begin position="143"/>
        <end position="233"/>
    </location>
</feature>
<dbReference type="InterPro" id="IPR016197">
    <property type="entry name" value="Chromo-like_dom_sf"/>
</dbReference>
<dbReference type="InterPro" id="IPR000953">
    <property type="entry name" value="Chromo/chromo_shadow_dom"/>
</dbReference>
<reference evidence="4 5" key="1">
    <citation type="submission" date="2015-06" db="EMBL/GenBank/DDBJ databases">
        <title>Talaromyces atroroseus IBT 11181 draft genome.</title>
        <authorList>
            <person name="Rasmussen K.B."/>
            <person name="Rasmussen S."/>
            <person name="Petersen B."/>
            <person name="Sicheritz-Ponten T."/>
            <person name="Mortensen U.H."/>
            <person name="Thrane U."/>
        </authorList>
    </citation>
    <scope>NUCLEOTIDE SEQUENCE [LARGE SCALE GENOMIC DNA]</scope>
    <source>
        <strain evidence="4 5">IBT 11181</strain>
    </source>
</reference>
<feature type="compositionally biased region" description="Polar residues" evidence="2">
    <location>
        <begin position="1"/>
        <end position="13"/>
    </location>
</feature>
<organism evidence="4 5">
    <name type="scientific">Talaromyces atroroseus</name>
    <dbReference type="NCBI Taxonomy" id="1441469"/>
    <lineage>
        <taxon>Eukaryota</taxon>
        <taxon>Fungi</taxon>
        <taxon>Dikarya</taxon>
        <taxon>Ascomycota</taxon>
        <taxon>Pezizomycotina</taxon>
        <taxon>Eurotiomycetes</taxon>
        <taxon>Eurotiomycetidae</taxon>
        <taxon>Eurotiales</taxon>
        <taxon>Trichocomaceae</taxon>
        <taxon>Talaromyces</taxon>
        <taxon>Talaromyces sect. Trachyspermi</taxon>
    </lineage>
</organism>
<evidence type="ECO:0000256" key="1">
    <source>
        <dbReference type="ARBA" id="ARBA00011353"/>
    </source>
</evidence>
<dbReference type="Gene3D" id="2.40.50.40">
    <property type="match status" value="1"/>
</dbReference>
<feature type="compositionally biased region" description="Polar residues" evidence="2">
    <location>
        <begin position="188"/>
        <end position="215"/>
    </location>
</feature>
<dbReference type="PROSITE" id="PS50013">
    <property type="entry name" value="CHROMO_2"/>
    <property type="match status" value="1"/>
</dbReference>
<feature type="compositionally biased region" description="Low complexity" evidence="2">
    <location>
        <begin position="1058"/>
        <end position="1072"/>
    </location>
</feature>
<accession>A0A225AVV8</accession>
<dbReference type="GO" id="GO:0006338">
    <property type="term" value="P:chromatin remodeling"/>
    <property type="evidence" value="ECO:0007669"/>
    <property type="project" value="UniProtKB-ARBA"/>
</dbReference>
<dbReference type="InterPro" id="IPR023780">
    <property type="entry name" value="Chromo_domain"/>
</dbReference>
<evidence type="ECO:0000259" key="3">
    <source>
        <dbReference type="PROSITE" id="PS50013"/>
    </source>
</evidence>
<dbReference type="SMART" id="SM00298">
    <property type="entry name" value="CHROMO"/>
    <property type="match status" value="1"/>
</dbReference>
<feature type="domain" description="Chromo" evidence="3">
    <location>
        <begin position="49"/>
        <end position="107"/>
    </location>
</feature>
<evidence type="ECO:0000313" key="4">
    <source>
        <dbReference type="EMBL" id="OKL63753.1"/>
    </source>
</evidence>
<feature type="compositionally biased region" description="Polar residues" evidence="2">
    <location>
        <begin position="566"/>
        <end position="579"/>
    </location>
</feature>
<dbReference type="GeneID" id="31000492"/>
<feature type="region of interest" description="Disordered" evidence="2">
    <location>
        <begin position="565"/>
        <end position="660"/>
    </location>
</feature>
<feature type="region of interest" description="Disordered" evidence="2">
    <location>
        <begin position="277"/>
        <end position="370"/>
    </location>
</feature>
<feature type="compositionally biased region" description="Basic and acidic residues" evidence="2">
    <location>
        <begin position="277"/>
        <end position="293"/>
    </location>
</feature>
<comment type="subunit">
    <text evidence="1">Component of the NuA4 histone acetyltransferase complex.</text>
</comment>
<gene>
    <name evidence="4" type="ORF">UA08_00737</name>
</gene>
<feature type="compositionally biased region" description="Basic and acidic residues" evidence="2">
    <location>
        <begin position="580"/>
        <end position="598"/>
    </location>
</feature>
<dbReference type="RefSeq" id="XP_020123874.1">
    <property type="nucleotide sequence ID" value="XM_020260576.1"/>
</dbReference>
<dbReference type="OrthoDB" id="1918685at2759"/>
<feature type="compositionally biased region" description="Low complexity" evidence="2">
    <location>
        <begin position="1087"/>
        <end position="1105"/>
    </location>
</feature>
<evidence type="ECO:0000256" key="2">
    <source>
        <dbReference type="SAM" id="MobiDB-lite"/>
    </source>
</evidence>
<feature type="compositionally biased region" description="Polar residues" evidence="2">
    <location>
        <begin position="1074"/>
        <end position="1086"/>
    </location>
</feature>
<evidence type="ECO:0000313" key="5">
    <source>
        <dbReference type="Proteomes" id="UP000214365"/>
    </source>
</evidence>
<dbReference type="Proteomes" id="UP000214365">
    <property type="component" value="Unassembled WGS sequence"/>
</dbReference>
<feature type="compositionally biased region" description="Polar residues" evidence="2">
    <location>
        <begin position="635"/>
        <end position="660"/>
    </location>
</feature>
<dbReference type="SUPFAM" id="SSF54160">
    <property type="entry name" value="Chromo domain-like"/>
    <property type="match status" value="1"/>
</dbReference>
<dbReference type="STRING" id="1441469.A0A225AVV8"/>
<dbReference type="CDD" id="cd18966">
    <property type="entry name" value="chromodomain"/>
    <property type="match status" value="1"/>
</dbReference>
<feature type="compositionally biased region" description="Basic and acidic residues" evidence="2">
    <location>
        <begin position="146"/>
        <end position="160"/>
    </location>
</feature>
<sequence>MDTPSEHSISQIGATDMDPPPISASAESCIEDDNISLTSTAASEFQDEYEVETIHAQEFIDGEKRYLVKWKGYSDLRCTWEPVDSFNSSETLDEWRRKKRAITRGIRAPFDIEKWEAECKAFEEASQERKRRRKGKRARLALLASAKKDERARPVTDSDRPTNAQDLPPSSDHIPQIAVRGKALAQPKNVNDTRSIHTTGNQPKTRGAESTTGQLQKDPARRSEIPRAAPPKPVAFTVQSGRAERKDLASVLHRARQQEKTPTDQIKTWKLFSTTHKFEKASRQDPEPNRDDLELQSPKTWSPFQMSASLRRRKSTEHKDNSLFVEQDEPAEIQESTLSRSRINASSPILHSKQPSIVDETPPSVSSTYNDQEARRATLTNDSYVLSEPVVPIGPRGWKPGRKGFIIRNRELTKKSDILCKLSHGSEAIEIGDALLCDLSSFARSSVYSLKHRSEIRIRFEELCTLEHYQSLSDEIHDEILFNGCITAYSDTQEGLSNLEKVLLDKDLVGIARVCPRPSQPDYGLTLLCYPTKSKNFQFLNKHAYDVPEGSLCVAGRSGILPRRSLNVTYPSRPAQNTQRYERPEREGRFGEPGKSENDGLIPWRHPSTNSISAPQPDDPPLEAPERPVEALTCHSDTSDQGTVAPQTAQLDVSKTTAADNQTEVSADLCDAMDISDSSSQSAQDKLDHSVIETPDLEEPNLSLPIGEASNEISHPQTAEDKQDISMIDVDAGQNIEGFIKDAFPRAFNIDFKDIAAITSRSSMKLTNCFYLWFPESADGDFQILEQFLESHCAIILSNRKKNDWGKFTKSSTGVALFHHTFIQYHELPGFHKLTMSPSFNFWSVSLSYGIPNLDTTTNFQRLFPQGSGYLMTEDFMLHERDAAILILAWFRDTANSKLPGTTKMMFRPDILKWLDVMSIEDPRFTVMAVLIGDTACQGDPLNWPTEARDLDCFTNPFLQSPVLSVAAMRNPDGPAAQDGTDADLLCELFSAWTILNAASLRRFHVLTHLTPKERWQKWQHIEIIQGANDFFQRWNINKDNYLKWLAQKNAASPPQPTASSSSQLSGPLPLSKEANQWNLGSHAINSSHTTQTAAASSRSRMSRP</sequence>
<proteinExistence type="predicted"/>
<feature type="region of interest" description="Disordered" evidence="2">
    <location>
        <begin position="1053"/>
        <end position="1105"/>
    </location>
</feature>
<feature type="region of interest" description="Disordered" evidence="2">
    <location>
        <begin position="1"/>
        <end position="27"/>
    </location>
</feature>
<dbReference type="EMBL" id="LFMY01000001">
    <property type="protein sequence ID" value="OKL63753.1"/>
    <property type="molecule type" value="Genomic_DNA"/>
</dbReference>
<keyword evidence="5" id="KW-1185">Reference proteome</keyword>
<feature type="compositionally biased region" description="Polar residues" evidence="2">
    <location>
        <begin position="297"/>
        <end position="308"/>
    </location>
</feature>